<keyword evidence="5" id="KW-0812">Transmembrane</keyword>
<dbReference type="Gene3D" id="1.20.120.1760">
    <property type="match status" value="1"/>
</dbReference>
<evidence type="ECO:0000256" key="5">
    <source>
        <dbReference type="SAM" id="Phobius"/>
    </source>
</evidence>
<reference evidence="6 7" key="1">
    <citation type="submission" date="2018-04" db="EMBL/GenBank/DDBJ databases">
        <title>Complete genome sequences of Streptomyces lydicus strain WYEC and characterization of antagonistic properties of biological control agents.</title>
        <authorList>
            <person name="Mariita R.M."/>
            <person name="Sello J.K."/>
        </authorList>
    </citation>
    <scope>NUCLEOTIDE SEQUENCE [LARGE SCALE GENOMIC DNA]</scope>
    <source>
        <strain evidence="6 7">WYEC 108</strain>
    </source>
</reference>
<dbReference type="InterPro" id="IPR014472">
    <property type="entry name" value="CHOPT"/>
</dbReference>
<proteinExistence type="inferred from homology"/>
<dbReference type="InterPro" id="IPR000462">
    <property type="entry name" value="CDP-OH_P_trans"/>
</dbReference>
<dbReference type="PANTHER" id="PTHR10414">
    <property type="entry name" value="ETHANOLAMINEPHOSPHOTRANSFERASE"/>
    <property type="match status" value="1"/>
</dbReference>
<protein>
    <submittedName>
        <fullName evidence="6">CDP-alcohol phosphatidyltransferase</fullName>
    </submittedName>
</protein>
<evidence type="ECO:0000256" key="2">
    <source>
        <dbReference type="ARBA" id="ARBA00022679"/>
    </source>
</evidence>
<feature type="transmembrane region" description="Helical" evidence="5">
    <location>
        <begin position="189"/>
        <end position="207"/>
    </location>
</feature>
<dbReference type="GO" id="GO:0008654">
    <property type="term" value="P:phospholipid biosynthetic process"/>
    <property type="evidence" value="ECO:0007669"/>
    <property type="project" value="InterPro"/>
</dbReference>
<dbReference type="Pfam" id="PF01066">
    <property type="entry name" value="CDP-OH_P_transf"/>
    <property type="match status" value="1"/>
</dbReference>
<feature type="transmembrane region" description="Helical" evidence="5">
    <location>
        <begin position="50"/>
        <end position="68"/>
    </location>
</feature>
<feature type="transmembrane region" description="Helical" evidence="5">
    <location>
        <begin position="112"/>
        <end position="133"/>
    </location>
</feature>
<keyword evidence="2 4" id="KW-0808">Transferase</keyword>
<comment type="subcellular location">
    <subcellularLocation>
        <location evidence="1">Membrane</location>
    </subcellularLocation>
</comment>
<keyword evidence="5" id="KW-1133">Transmembrane helix</keyword>
<feature type="transmembrane region" description="Helical" evidence="5">
    <location>
        <begin position="213"/>
        <end position="235"/>
    </location>
</feature>
<dbReference type="Proteomes" id="UP000275579">
    <property type="component" value="Chromosome"/>
</dbReference>
<dbReference type="PROSITE" id="PS00379">
    <property type="entry name" value="CDP_ALCOHOL_P_TRANSF"/>
    <property type="match status" value="1"/>
</dbReference>
<gene>
    <name evidence="6" type="ORF">DDE74_37880</name>
</gene>
<dbReference type="GO" id="GO:0016020">
    <property type="term" value="C:membrane"/>
    <property type="evidence" value="ECO:0007669"/>
    <property type="project" value="UniProtKB-SubCell"/>
</dbReference>
<evidence type="ECO:0000256" key="3">
    <source>
        <dbReference type="ARBA" id="ARBA00023136"/>
    </source>
</evidence>
<evidence type="ECO:0000256" key="1">
    <source>
        <dbReference type="ARBA" id="ARBA00004370"/>
    </source>
</evidence>
<comment type="similarity">
    <text evidence="4">Belongs to the CDP-alcohol phosphatidyltransferase class-I family.</text>
</comment>
<sequence length="243" mass="25912">MSQFGYAIRQLSAAQKSAKGVSLYSRYVNRPAGRVLAAAGYSMKLTPNQITMISAVFTFGGVVMIAALRPSPAAAAGIFAALVLGFALDSADGQLARLTGTGSAAGEWLDHVVDCAKMLALHMAVLVSFYRYFGFSDPRYLLLPVAFQFAAVMVFFGGILTEQLKRADRLRSGAGGAAPSAPASTLRSVALLPVDYGVFCALFLLFGSQDLFLALYCVLLAAHLLFMVAFLAKWYRELSAPGR</sequence>
<organism evidence="6 7">
    <name type="scientific">Streptomyces lydicus</name>
    <dbReference type="NCBI Taxonomy" id="47763"/>
    <lineage>
        <taxon>Bacteria</taxon>
        <taxon>Bacillati</taxon>
        <taxon>Actinomycetota</taxon>
        <taxon>Actinomycetes</taxon>
        <taxon>Kitasatosporales</taxon>
        <taxon>Streptomycetaceae</taxon>
        <taxon>Streptomyces</taxon>
    </lineage>
</organism>
<keyword evidence="3 5" id="KW-0472">Membrane</keyword>
<evidence type="ECO:0000313" key="6">
    <source>
        <dbReference type="EMBL" id="AZS75888.1"/>
    </source>
</evidence>
<dbReference type="AlphaFoldDB" id="A0A3Q9KF43"/>
<accession>A0A3Q9KF43</accession>
<evidence type="ECO:0000256" key="4">
    <source>
        <dbReference type="RuleBase" id="RU003750"/>
    </source>
</evidence>
<dbReference type="InterPro" id="IPR048254">
    <property type="entry name" value="CDP_ALCOHOL_P_TRANSF_CS"/>
</dbReference>
<dbReference type="PANTHER" id="PTHR10414:SF68">
    <property type="entry name" value="ETHANOLAMINE PHOSPHOTRANSFERASE"/>
    <property type="match status" value="1"/>
</dbReference>
<dbReference type="InterPro" id="IPR043130">
    <property type="entry name" value="CDP-OH_PTrfase_TM_dom"/>
</dbReference>
<dbReference type="EMBL" id="CP029042">
    <property type="protein sequence ID" value="AZS75888.1"/>
    <property type="molecule type" value="Genomic_DNA"/>
</dbReference>
<evidence type="ECO:0000313" key="7">
    <source>
        <dbReference type="Proteomes" id="UP000275579"/>
    </source>
</evidence>
<dbReference type="RefSeq" id="WP_127154592.1">
    <property type="nucleotide sequence ID" value="NZ_CP029042.1"/>
</dbReference>
<feature type="transmembrane region" description="Helical" evidence="5">
    <location>
        <begin position="139"/>
        <end position="161"/>
    </location>
</feature>
<name>A0A3Q9KF43_9ACTN</name>
<dbReference type="GO" id="GO:0016780">
    <property type="term" value="F:phosphotransferase activity, for other substituted phosphate groups"/>
    <property type="evidence" value="ECO:0007669"/>
    <property type="project" value="InterPro"/>
</dbReference>